<keyword evidence="4" id="KW-0408">Iron</keyword>
<dbReference type="InterPro" id="IPR036922">
    <property type="entry name" value="Rieske_2Fe-2S_sf"/>
</dbReference>
<accession>A0ABU0HCM0</accession>
<dbReference type="InterPro" id="IPR044043">
    <property type="entry name" value="VanA_C_cat"/>
</dbReference>
<evidence type="ECO:0000313" key="8">
    <source>
        <dbReference type="Proteomes" id="UP001241603"/>
    </source>
</evidence>
<dbReference type="Pfam" id="PF19112">
    <property type="entry name" value="VanA_C"/>
    <property type="match status" value="1"/>
</dbReference>
<dbReference type="InterPro" id="IPR017941">
    <property type="entry name" value="Rieske_2Fe-2S"/>
</dbReference>
<sequence>MLTTRQPVLRRFWYATMRLSDLADGPKPFTLLGEKIVLFLDSKGEPAALMDRCCHRTAKLSKGWCKGDLIVCGYHGWAYDRTGALIEVPQFSPEQIVPRIGVHAFHCVARYGYAWVCLGEPLSPIPTIPEDENPGYRRIQQFHDVWNTAPIRLMENSFDNAHFSFVHKGTFGQLSQPVPEKYEINETDYGFEAETIVEINNPPAAYRITGTDEPTTKRHMRNKWFMPFCRRLDIEYPSGLRHIIFNCATPVDDGTIKLAQILYRNDSEEDCPTDALIAWDAAILDEDRDILEATDFDATIDMKRKVEAHMPSDRPGMIMRRRILELLRAHGEEEVSEAKPAVAVPDMPAFMMNSELGR</sequence>
<proteinExistence type="predicted"/>
<keyword evidence="8" id="KW-1185">Reference proteome</keyword>
<keyword evidence="5" id="KW-0411">Iron-sulfur</keyword>
<dbReference type="Gene3D" id="2.102.10.10">
    <property type="entry name" value="Rieske [2Fe-2S] iron-sulphur domain"/>
    <property type="match status" value="1"/>
</dbReference>
<keyword evidence="3" id="KW-0560">Oxidoreductase</keyword>
<reference evidence="7 8" key="1">
    <citation type="submission" date="2023-07" db="EMBL/GenBank/DDBJ databases">
        <title>Genomic Encyclopedia of Type Strains, Phase IV (KMG-IV): sequencing the most valuable type-strain genomes for metagenomic binning, comparative biology and taxonomic classification.</title>
        <authorList>
            <person name="Goeker M."/>
        </authorList>
    </citation>
    <scope>NUCLEOTIDE SEQUENCE [LARGE SCALE GENOMIC DNA]</scope>
    <source>
        <strain evidence="7 8">B6-8</strain>
    </source>
</reference>
<name>A0ABU0HCM0_9HYPH</name>
<evidence type="ECO:0000256" key="1">
    <source>
        <dbReference type="ARBA" id="ARBA00022714"/>
    </source>
</evidence>
<dbReference type="SUPFAM" id="SSF50022">
    <property type="entry name" value="ISP domain"/>
    <property type="match status" value="1"/>
</dbReference>
<dbReference type="PROSITE" id="PS51296">
    <property type="entry name" value="RIESKE"/>
    <property type="match status" value="1"/>
</dbReference>
<gene>
    <name evidence="7" type="ORF">QO014_004476</name>
</gene>
<evidence type="ECO:0000256" key="2">
    <source>
        <dbReference type="ARBA" id="ARBA00022723"/>
    </source>
</evidence>
<dbReference type="EMBL" id="JAUSVO010000007">
    <property type="protein sequence ID" value="MDQ0440063.1"/>
    <property type="molecule type" value="Genomic_DNA"/>
</dbReference>
<dbReference type="InterPro" id="IPR050584">
    <property type="entry name" value="Cholesterol_7-desaturase"/>
</dbReference>
<keyword evidence="1" id="KW-0001">2Fe-2S</keyword>
<dbReference type="RefSeq" id="WP_266350947.1">
    <property type="nucleotide sequence ID" value="NZ_JAPKNG010000007.1"/>
</dbReference>
<organism evidence="7 8">
    <name type="scientific">Kaistia dalseonensis</name>
    <dbReference type="NCBI Taxonomy" id="410840"/>
    <lineage>
        <taxon>Bacteria</taxon>
        <taxon>Pseudomonadati</taxon>
        <taxon>Pseudomonadota</taxon>
        <taxon>Alphaproteobacteria</taxon>
        <taxon>Hyphomicrobiales</taxon>
        <taxon>Kaistiaceae</taxon>
        <taxon>Kaistia</taxon>
    </lineage>
</organism>
<evidence type="ECO:0000256" key="4">
    <source>
        <dbReference type="ARBA" id="ARBA00023004"/>
    </source>
</evidence>
<dbReference type="Proteomes" id="UP001241603">
    <property type="component" value="Unassembled WGS sequence"/>
</dbReference>
<dbReference type="SUPFAM" id="SSF55961">
    <property type="entry name" value="Bet v1-like"/>
    <property type="match status" value="1"/>
</dbReference>
<dbReference type="Pfam" id="PF00355">
    <property type="entry name" value="Rieske"/>
    <property type="match status" value="1"/>
</dbReference>
<comment type="caution">
    <text evidence="7">The sequence shown here is derived from an EMBL/GenBank/DDBJ whole genome shotgun (WGS) entry which is preliminary data.</text>
</comment>
<dbReference type="PANTHER" id="PTHR21266:SF60">
    <property type="entry name" value="3-KETOSTEROID-9-ALPHA-MONOOXYGENASE, OXYGENASE COMPONENT"/>
    <property type="match status" value="1"/>
</dbReference>
<evidence type="ECO:0000313" key="7">
    <source>
        <dbReference type="EMBL" id="MDQ0440063.1"/>
    </source>
</evidence>
<keyword evidence="2" id="KW-0479">Metal-binding</keyword>
<protein>
    <submittedName>
        <fullName evidence="7">Phenylpropionate dioxygenase-like ring-hydroxylating dioxygenase large terminal subunit</fullName>
    </submittedName>
</protein>
<dbReference type="Gene3D" id="3.90.380.10">
    <property type="entry name" value="Naphthalene 1,2-dioxygenase Alpha Subunit, Chain A, domain 1"/>
    <property type="match status" value="1"/>
</dbReference>
<evidence type="ECO:0000256" key="5">
    <source>
        <dbReference type="ARBA" id="ARBA00023014"/>
    </source>
</evidence>
<evidence type="ECO:0000259" key="6">
    <source>
        <dbReference type="PROSITE" id="PS51296"/>
    </source>
</evidence>
<evidence type="ECO:0000256" key="3">
    <source>
        <dbReference type="ARBA" id="ARBA00023002"/>
    </source>
</evidence>
<dbReference type="PANTHER" id="PTHR21266">
    <property type="entry name" value="IRON-SULFUR DOMAIN CONTAINING PROTEIN"/>
    <property type="match status" value="1"/>
</dbReference>
<feature type="domain" description="Rieske" evidence="6">
    <location>
        <begin position="14"/>
        <end position="116"/>
    </location>
</feature>